<evidence type="ECO:0000313" key="3">
    <source>
        <dbReference type="Proteomes" id="UP000622860"/>
    </source>
</evidence>
<organism evidence="2 3">
    <name type="scientific">Virgibacillus oceani</name>
    <dbReference type="NCBI Taxonomy" id="1479511"/>
    <lineage>
        <taxon>Bacteria</taxon>
        <taxon>Bacillati</taxon>
        <taxon>Bacillota</taxon>
        <taxon>Bacilli</taxon>
        <taxon>Bacillales</taxon>
        <taxon>Bacillaceae</taxon>
        <taxon>Virgibacillus</taxon>
    </lineage>
</organism>
<dbReference type="Gene3D" id="3.40.190.10">
    <property type="entry name" value="Periplasmic binding protein-like II"/>
    <property type="match status" value="1"/>
</dbReference>
<proteinExistence type="predicted"/>
<reference evidence="2" key="1">
    <citation type="journal article" date="2014" name="Int. J. Syst. Evol. Microbiol.">
        <title>Complete genome sequence of Corynebacterium casei LMG S-19264T (=DSM 44701T), isolated from a smear-ripened cheese.</title>
        <authorList>
            <consortium name="US DOE Joint Genome Institute (JGI-PGF)"/>
            <person name="Walter F."/>
            <person name="Albersmeier A."/>
            <person name="Kalinowski J."/>
            <person name="Ruckert C."/>
        </authorList>
    </citation>
    <scope>NUCLEOTIDE SEQUENCE</scope>
    <source>
        <strain evidence="2">CGMCC 1.12754</strain>
    </source>
</reference>
<dbReference type="EMBL" id="BMFR01000005">
    <property type="protein sequence ID" value="GGG72868.1"/>
    <property type="molecule type" value="Genomic_DNA"/>
</dbReference>
<keyword evidence="3" id="KW-1185">Reference proteome</keyword>
<dbReference type="InterPro" id="IPR050490">
    <property type="entry name" value="Bact_solute-bd_prot1"/>
</dbReference>
<feature type="chain" id="PRO_5038754626" evidence="1">
    <location>
        <begin position="21"/>
        <end position="422"/>
    </location>
</feature>
<dbReference type="SUPFAM" id="SSF53850">
    <property type="entry name" value="Periplasmic binding protein-like II"/>
    <property type="match status" value="1"/>
</dbReference>
<reference evidence="2" key="2">
    <citation type="submission" date="2020-09" db="EMBL/GenBank/DDBJ databases">
        <authorList>
            <person name="Sun Q."/>
            <person name="Zhou Y."/>
        </authorList>
    </citation>
    <scope>NUCLEOTIDE SEQUENCE</scope>
    <source>
        <strain evidence="2">CGMCC 1.12754</strain>
    </source>
</reference>
<protein>
    <submittedName>
        <fullName evidence="2">Sugar ABC transporter substrate-binding protein</fullName>
    </submittedName>
</protein>
<dbReference type="PANTHER" id="PTHR43649">
    <property type="entry name" value="ARABINOSE-BINDING PROTEIN-RELATED"/>
    <property type="match status" value="1"/>
</dbReference>
<keyword evidence="1" id="KW-0732">Signal</keyword>
<dbReference type="InterPro" id="IPR006059">
    <property type="entry name" value="SBP"/>
</dbReference>
<sequence length="422" mass="46123">MKLWKKLMTIGFVLTLIVMAGCSSDSDGESGDTVTLTFSDFHSEADQEFFEGLVDEYNKVQDEVKIEYTTTGNLTDYSNTKLPVAFANNEGPDIFMTSPGDFQKYADAGVLADLSPYFKDGVKEDFLPSALEAVTVDDKILALPFELELLGLYYNKTMFEEANLEVPKTWDELLAAAKELTTDEVAGIALPTDKGAYLNFIWYPFLWQNGGSVLNEDGTKSTFNTPEVAEALDIWGSFFQEGAAPSKLQIDPTDIGNLGGGTAAMQIVGTWAIPMLENEYADGDFGLAPIPIPEGGKPATAAGGWKFAVNANSEHVKEAAEFVMWAVGDDKERPLKYVTETKFAYAPRQSVVEEGEEFYDKGLRKVFTEEIYDSAIPEPKFGAEVVDAVGEALQNVMFGGMSGKEAAKIADEKIQSILDSKK</sequence>
<dbReference type="AlphaFoldDB" id="A0A917M1C9"/>
<dbReference type="Pfam" id="PF01547">
    <property type="entry name" value="SBP_bac_1"/>
    <property type="match status" value="1"/>
</dbReference>
<dbReference type="Proteomes" id="UP000622860">
    <property type="component" value="Unassembled WGS sequence"/>
</dbReference>
<evidence type="ECO:0000313" key="2">
    <source>
        <dbReference type="EMBL" id="GGG72868.1"/>
    </source>
</evidence>
<accession>A0A917M1C9</accession>
<comment type="caution">
    <text evidence="2">The sequence shown here is derived from an EMBL/GenBank/DDBJ whole genome shotgun (WGS) entry which is preliminary data.</text>
</comment>
<name>A0A917M1C9_9BACI</name>
<gene>
    <name evidence="2" type="ORF">GCM10011398_16580</name>
</gene>
<dbReference type="RefSeq" id="WP_188454924.1">
    <property type="nucleotide sequence ID" value="NZ_BMFR01000005.1"/>
</dbReference>
<dbReference type="PROSITE" id="PS51257">
    <property type="entry name" value="PROKAR_LIPOPROTEIN"/>
    <property type="match status" value="1"/>
</dbReference>
<dbReference type="CDD" id="cd13585">
    <property type="entry name" value="PBP2_TMBP_like"/>
    <property type="match status" value="1"/>
</dbReference>
<feature type="signal peptide" evidence="1">
    <location>
        <begin position="1"/>
        <end position="20"/>
    </location>
</feature>
<evidence type="ECO:0000256" key="1">
    <source>
        <dbReference type="SAM" id="SignalP"/>
    </source>
</evidence>
<dbReference type="PANTHER" id="PTHR43649:SF12">
    <property type="entry name" value="DIACETYLCHITOBIOSE BINDING PROTEIN DASA"/>
    <property type="match status" value="1"/>
</dbReference>